<name>A0A381SDY1_9ZZZZ</name>
<dbReference type="GO" id="GO:0000976">
    <property type="term" value="F:transcription cis-regulatory region binding"/>
    <property type="evidence" value="ECO:0007669"/>
    <property type="project" value="TreeGrafter"/>
</dbReference>
<dbReference type="PROSITE" id="PS51755">
    <property type="entry name" value="OMPR_PHOB"/>
    <property type="match status" value="1"/>
</dbReference>
<evidence type="ECO:0008006" key="9">
    <source>
        <dbReference type="Google" id="ProtNLM"/>
    </source>
</evidence>
<protein>
    <recommendedName>
        <fullName evidence="9">DNA-binding response regulator</fullName>
    </recommendedName>
</protein>
<dbReference type="EMBL" id="UINC01002911">
    <property type="protein sequence ID" value="SVA01518.1"/>
    <property type="molecule type" value="Genomic_DNA"/>
</dbReference>
<evidence type="ECO:0000256" key="5">
    <source>
        <dbReference type="ARBA" id="ARBA00023163"/>
    </source>
</evidence>
<reference evidence="8" key="1">
    <citation type="submission" date="2018-05" db="EMBL/GenBank/DDBJ databases">
        <authorList>
            <person name="Lanie J.A."/>
            <person name="Ng W.-L."/>
            <person name="Kazmierczak K.M."/>
            <person name="Andrzejewski T.M."/>
            <person name="Davidsen T.M."/>
            <person name="Wayne K.J."/>
            <person name="Tettelin H."/>
            <person name="Glass J.I."/>
            <person name="Rusch D."/>
            <person name="Podicherti R."/>
            <person name="Tsui H.-C.T."/>
            <person name="Winkler M.E."/>
        </authorList>
    </citation>
    <scope>NUCLEOTIDE SEQUENCE</scope>
</reference>
<accession>A0A381SDY1</accession>
<dbReference type="PANTHER" id="PTHR48111:SF21">
    <property type="entry name" value="DNA-BINDING DUAL MASTER TRANSCRIPTIONAL REGULATOR RPAA"/>
    <property type="match status" value="1"/>
</dbReference>
<dbReference type="GO" id="GO:0032993">
    <property type="term" value="C:protein-DNA complex"/>
    <property type="evidence" value="ECO:0007669"/>
    <property type="project" value="TreeGrafter"/>
</dbReference>
<dbReference type="InterPro" id="IPR039420">
    <property type="entry name" value="WalR-like"/>
</dbReference>
<dbReference type="InterPro" id="IPR011006">
    <property type="entry name" value="CheY-like_superfamily"/>
</dbReference>
<evidence type="ECO:0000259" key="6">
    <source>
        <dbReference type="PROSITE" id="PS50110"/>
    </source>
</evidence>
<keyword evidence="1" id="KW-0597">Phosphoprotein</keyword>
<dbReference type="SUPFAM" id="SSF46894">
    <property type="entry name" value="C-terminal effector domain of the bipartite response regulators"/>
    <property type="match status" value="1"/>
</dbReference>
<dbReference type="InterPro" id="IPR016032">
    <property type="entry name" value="Sig_transdc_resp-reg_C-effctor"/>
</dbReference>
<feature type="domain" description="Response regulatory" evidence="6">
    <location>
        <begin position="1"/>
        <end position="70"/>
    </location>
</feature>
<organism evidence="8">
    <name type="scientific">marine metagenome</name>
    <dbReference type="NCBI Taxonomy" id="408172"/>
    <lineage>
        <taxon>unclassified sequences</taxon>
        <taxon>metagenomes</taxon>
        <taxon>ecological metagenomes</taxon>
    </lineage>
</organism>
<keyword evidence="2" id="KW-0902">Two-component regulatory system</keyword>
<dbReference type="CDD" id="cd00383">
    <property type="entry name" value="trans_reg_C"/>
    <property type="match status" value="1"/>
</dbReference>
<proteinExistence type="predicted"/>
<dbReference type="AlphaFoldDB" id="A0A381SDY1"/>
<dbReference type="Gene3D" id="6.10.250.690">
    <property type="match status" value="1"/>
</dbReference>
<sequence>VVLLDVMLPGLDGFEVVRRLREAGRFVPVLLLTARAHADDVLAGFEAGADDYLAKPFDLSILLARLHGLLRRQSWLHSSEQTGHADSLDEFQFAGKRIDFREQVLHWDGTEQPLTLMEATLLRYLIKRESQTVSRSVLLEEVWGVRQDTDTRTVDNFIARLRRYLEAEPAHPKHLQTVRGVGYRFVAEPAQSDTNPDTAD</sequence>
<dbReference type="SUPFAM" id="SSF52172">
    <property type="entry name" value="CheY-like"/>
    <property type="match status" value="1"/>
</dbReference>
<dbReference type="SMART" id="SM00862">
    <property type="entry name" value="Trans_reg_C"/>
    <property type="match status" value="1"/>
</dbReference>
<dbReference type="Gene3D" id="1.10.10.10">
    <property type="entry name" value="Winged helix-like DNA-binding domain superfamily/Winged helix DNA-binding domain"/>
    <property type="match status" value="1"/>
</dbReference>
<evidence type="ECO:0000256" key="1">
    <source>
        <dbReference type="ARBA" id="ARBA00022553"/>
    </source>
</evidence>
<keyword evidence="4" id="KW-0238">DNA-binding</keyword>
<keyword evidence="5" id="KW-0804">Transcription</keyword>
<dbReference type="InterPro" id="IPR001789">
    <property type="entry name" value="Sig_transdc_resp-reg_receiver"/>
</dbReference>
<keyword evidence="3" id="KW-0805">Transcription regulation</keyword>
<dbReference type="Pfam" id="PF00072">
    <property type="entry name" value="Response_reg"/>
    <property type="match status" value="1"/>
</dbReference>
<dbReference type="GO" id="GO:0000156">
    <property type="term" value="F:phosphorelay response regulator activity"/>
    <property type="evidence" value="ECO:0007669"/>
    <property type="project" value="TreeGrafter"/>
</dbReference>
<feature type="domain" description="OmpR/PhoB-type" evidence="7">
    <location>
        <begin position="88"/>
        <end position="187"/>
    </location>
</feature>
<evidence type="ECO:0000313" key="8">
    <source>
        <dbReference type="EMBL" id="SVA01518.1"/>
    </source>
</evidence>
<evidence type="ECO:0000256" key="4">
    <source>
        <dbReference type="ARBA" id="ARBA00023125"/>
    </source>
</evidence>
<dbReference type="InterPro" id="IPR036388">
    <property type="entry name" value="WH-like_DNA-bd_sf"/>
</dbReference>
<evidence type="ECO:0000256" key="3">
    <source>
        <dbReference type="ARBA" id="ARBA00023015"/>
    </source>
</evidence>
<dbReference type="PROSITE" id="PS50110">
    <property type="entry name" value="RESPONSE_REGULATORY"/>
    <property type="match status" value="1"/>
</dbReference>
<dbReference type="Gene3D" id="3.40.50.2300">
    <property type="match status" value="1"/>
</dbReference>
<dbReference type="InterPro" id="IPR001867">
    <property type="entry name" value="OmpR/PhoB-type_DNA-bd"/>
</dbReference>
<dbReference type="GO" id="GO:0006355">
    <property type="term" value="P:regulation of DNA-templated transcription"/>
    <property type="evidence" value="ECO:0007669"/>
    <property type="project" value="InterPro"/>
</dbReference>
<evidence type="ECO:0000256" key="2">
    <source>
        <dbReference type="ARBA" id="ARBA00023012"/>
    </source>
</evidence>
<evidence type="ECO:0000259" key="7">
    <source>
        <dbReference type="PROSITE" id="PS51755"/>
    </source>
</evidence>
<dbReference type="PANTHER" id="PTHR48111">
    <property type="entry name" value="REGULATOR OF RPOS"/>
    <property type="match status" value="1"/>
</dbReference>
<dbReference type="GO" id="GO:0005829">
    <property type="term" value="C:cytosol"/>
    <property type="evidence" value="ECO:0007669"/>
    <property type="project" value="TreeGrafter"/>
</dbReference>
<gene>
    <name evidence="8" type="ORF">METZ01_LOCUS54372</name>
</gene>
<dbReference type="Pfam" id="PF00486">
    <property type="entry name" value="Trans_reg_C"/>
    <property type="match status" value="1"/>
</dbReference>
<feature type="non-terminal residue" evidence="8">
    <location>
        <position position="1"/>
    </location>
</feature>